<evidence type="ECO:0000256" key="1">
    <source>
        <dbReference type="SAM" id="MobiDB-lite"/>
    </source>
</evidence>
<dbReference type="AlphaFoldDB" id="A0A8K0P895"/>
<evidence type="ECO:0000313" key="2">
    <source>
        <dbReference type="EMBL" id="KAG8237606.1"/>
    </source>
</evidence>
<reference evidence="2" key="2">
    <citation type="submission" date="2017-10" db="EMBL/GenBank/DDBJ databases">
        <title>Ladona fulva Genome sequencing and assembly.</title>
        <authorList>
            <person name="Murali S."/>
            <person name="Richards S."/>
            <person name="Bandaranaike D."/>
            <person name="Bellair M."/>
            <person name="Blankenburg K."/>
            <person name="Chao H."/>
            <person name="Dinh H."/>
            <person name="Doddapaneni H."/>
            <person name="Dugan-Rocha S."/>
            <person name="Elkadiri S."/>
            <person name="Gnanaolivu R."/>
            <person name="Hernandez B."/>
            <person name="Skinner E."/>
            <person name="Javaid M."/>
            <person name="Lee S."/>
            <person name="Li M."/>
            <person name="Ming W."/>
            <person name="Munidasa M."/>
            <person name="Muniz J."/>
            <person name="Nguyen L."/>
            <person name="Hughes D."/>
            <person name="Osuji N."/>
            <person name="Pu L.-L."/>
            <person name="Puazo M."/>
            <person name="Qu C."/>
            <person name="Quiroz J."/>
            <person name="Raj R."/>
            <person name="Weissenberger G."/>
            <person name="Xin Y."/>
            <person name="Zou X."/>
            <person name="Han Y."/>
            <person name="Worley K."/>
            <person name="Muzny D."/>
            <person name="Gibbs R."/>
        </authorList>
    </citation>
    <scope>NUCLEOTIDE SEQUENCE</scope>
    <source>
        <strain evidence="2">Sampled in the wild</strain>
    </source>
</reference>
<evidence type="ECO:0000313" key="3">
    <source>
        <dbReference type="Proteomes" id="UP000792457"/>
    </source>
</evidence>
<comment type="caution">
    <text evidence="2">The sequence shown here is derived from an EMBL/GenBank/DDBJ whole genome shotgun (WGS) entry which is preliminary data.</text>
</comment>
<name>A0A8K0P895_LADFU</name>
<gene>
    <name evidence="2" type="ORF">J437_LFUL012405</name>
</gene>
<protein>
    <submittedName>
        <fullName evidence="2">Uncharacterized protein</fullName>
    </submittedName>
</protein>
<keyword evidence="3" id="KW-1185">Reference proteome</keyword>
<accession>A0A8K0P895</accession>
<dbReference type="EMBL" id="KZ309191">
    <property type="protein sequence ID" value="KAG8237606.1"/>
    <property type="molecule type" value="Genomic_DNA"/>
</dbReference>
<reference evidence="2" key="1">
    <citation type="submission" date="2013-04" db="EMBL/GenBank/DDBJ databases">
        <authorList>
            <person name="Qu J."/>
            <person name="Murali S.C."/>
            <person name="Bandaranaike D."/>
            <person name="Bellair M."/>
            <person name="Blankenburg K."/>
            <person name="Chao H."/>
            <person name="Dinh H."/>
            <person name="Doddapaneni H."/>
            <person name="Downs B."/>
            <person name="Dugan-Rocha S."/>
            <person name="Elkadiri S."/>
            <person name="Gnanaolivu R.D."/>
            <person name="Hernandez B."/>
            <person name="Javaid M."/>
            <person name="Jayaseelan J.C."/>
            <person name="Lee S."/>
            <person name="Li M."/>
            <person name="Ming W."/>
            <person name="Munidasa M."/>
            <person name="Muniz J."/>
            <person name="Nguyen L."/>
            <person name="Ongeri F."/>
            <person name="Osuji N."/>
            <person name="Pu L.-L."/>
            <person name="Puazo M."/>
            <person name="Qu C."/>
            <person name="Quiroz J."/>
            <person name="Raj R."/>
            <person name="Weissenberger G."/>
            <person name="Xin Y."/>
            <person name="Zou X."/>
            <person name="Han Y."/>
            <person name="Richards S."/>
            <person name="Worley K."/>
            <person name="Muzny D."/>
            <person name="Gibbs R."/>
        </authorList>
    </citation>
    <scope>NUCLEOTIDE SEQUENCE</scope>
    <source>
        <strain evidence="2">Sampled in the wild</strain>
    </source>
</reference>
<organism evidence="2 3">
    <name type="scientific">Ladona fulva</name>
    <name type="common">Scarce chaser dragonfly</name>
    <name type="synonym">Libellula fulva</name>
    <dbReference type="NCBI Taxonomy" id="123851"/>
    <lineage>
        <taxon>Eukaryota</taxon>
        <taxon>Metazoa</taxon>
        <taxon>Ecdysozoa</taxon>
        <taxon>Arthropoda</taxon>
        <taxon>Hexapoda</taxon>
        <taxon>Insecta</taxon>
        <taxon>Pterygota</taxon>
        <taxon>Palaeoptera</taxon>
        <taxon>Odonata</taxon>
        <taxon>Epiprocta</taxon>
        <taxon>Anisoptera</taxon>
        <taxon>Libelluloidea</taxon>
        <taxon>Libellulidae</taxon>
        <taxon>Ladona</taxon>
    </lineage>
</organism>
<sequence>MEHEQEIKDKGIRPVILPVSGYREEMEDRPRVSTLLNSLANYSNTIPAPADPDAVSSGKAPAPAGGARMGTLIEGRTSDTDEQQLGRPQASENLVHVTDENLVHVEALRENRKLQVIAVVRNQLSKHKSLRSHSTINDVLTYRRVIGRYQRFSVRKTSYSLWNATEAQHPASERMKNFSNKLDE</sequence>
<feature type="region of interest" description="Disordered" evidence="1">
    <location>
        <begin position="47"/>
        <end position="66"/>
    </location>
</feature>
<dbReference type="Proteomes" id="UP000792457">
    <property type="component" value="Unassembled WGS sequence"/>
</dbReference>
<proteinExistence type="predicted"/>
<dbReference type="OrthoDB" id="2020542at2759"/>